<keyword evidence="1" id="KW-0597">Phosphoprotein</keyword>
<evidence type="ECO:0000313" key="7">
    <source>
        <dbReference type="Proteomes" id="UP000198625"/>
    </source>
</evidence>
<dbReference type="InterPro" id="IPR051813">
    <property type="entry name" value="HepT_RNase_toxin"/>
</dbReference>
<dbReference type="Pfam" id="PF01934">
    <property type="entry name" value="HepT-like"/>
    <property type="match status" value="1"/>
</dbReference>
<evidence type="ECO:0000256" key="5">
    <source>
        <dbReference type="ARBA" id="ARBA00022801"/>
    </source>
</evidence>
<evidence type="ECO:0000313" key="6">
    <source>
        <dbReference type="EMBL" id="SDZ12674.1"/>
    </source>
</evidence>
<dbReference type="GO" id="GO:0004540">
    <property type="term" value="F:RNA nuclease activity"/>
    <property type="evidence" value="ECO:0007669"/>
    <property type="project" value="InterPro"/>
</dbReference>
<organism evidence="6 7">
    <name type="scientific">Proteiniborus ethanoligenes</name>
    <dbReference type="NCBI Taxonomy" id="415015"/>
    <lineage>
        <taxon>Bacteria</taxon>
        <taxon>Bacillati</taxon>
        <taxon>Bacillota</taxon>
        <taxon>Clostridia</taxon>
        <taxon>Eubacteriales</taxon>
        <taxon>Proteiniborus</taxon>
    </lineage>
</organism>
<gene>
    <name evidence="6" type="ORF">SAMN05660462_01947</name>
</gene>
<dbReference type="GO" id="GO:0110001">
    <property type="term" value="C:toxin-antitoxin complex"/>
    <property type="evidence" value="ECO:0007669"/>
    <property type="project" value="InterPro"/>
</dbReference>
<dbReference type="InterPro" id="IPR008201">
    <property type="entry name" value="HepT-like"/>
</dbReference>
<dbReference type="OrthoDB" id="9810538at2"/>
<evidence type="ECO:0000256" key="3">
    <source>
        <dbReference type="ARBA" id="ARBA00022722"/>
    </source>
</evidence>
<reference evidence="6 7" key="1">
    <citation type="submission" date="2016-10" db="EMBL/GenBank/DDBJ databases">
        <authorList>
            <person name="de Groot N.N."/>
        </authorList>
    </citation>
    <scope>NUCLEOTIDE SEQUENCE [LARGE SCALE GENOMIC DNA]</scope>
    <source>
        <strain evidence="6 7">DSM 21650</strain>
    </source>
</reference>
<evidence type="ECO:0000256" key="2">
    <source>
        <dbReference type="ARBA" id="ARBA00022649"/>
    </source>
</evidence>
<dbReference type="Proteomes" id="UP000198625">
    <property type="component" value="Unassembled WGS sequence"/>
</dbReference>
<keyword evidence="5" id="KW-0378">Hydrolase</keyword>
<keyword evidence="4" id="KW-0547">Nucleotide-binding</keyword>
<dbReference type="GO" id="GO:0016787">
    <property type="term" value="F:hydrolase activity"/>
    <property type="evidence" value="ECO:0007669"/>
    <property type="project" value="UniProtKB-KW"/>
</dbReference>
<dbReference type="STRING" id="415015.SAMN05660462_01947"/>
<keyword evidence="2" id="KW-1277">Toxin-antitoxin system</keyword>
<sequence>MKERERIILNKIKIYAEQAIQFKEGMVLEEFSSDPKTISACVFNLSQIGELVTRIEPEFLNRNSHIPWYKIRGMRNRIVHDYEGIQLNIVWDVIVDFLPGLIKDINELLDVKKENPNY</sequence>
<dbReference type="PANTHER" id="PTHR34139">
    <property type="entry name" value="UPF0331 PROTEIN MJ0127"/>
    <property type="match status" value="1"/>
</dbReference>
<accession>A0A1H3QGF8</accession>
<name>A0A1H3QGF8_9FIRM</name>
<dbReference type="EMBL" id="FNQE01000020">
    <property type="protein sequence ID" value="SDZ12674.1"/>
    <property type="molecule type" value="Genomic_DNA"/>
</dbReference>
<evidence type="ECO:0000256" key="4">
    <source>
        <dbReference type="ARBA" id="ARBA00022741"/>
    </source>
</evidence>
<evidence type="ECO:0000256" key="1">
    <source>
        <dbReference type="ARBA" id="ARBA00022553"/>
    </source>
</evidence>
<keyword evidence="7" id="KW-1185">Reference proteome</keyword>
<dbReference type="GO" id="GO:0000166">
    <property type="term" value="F:nucleotide binding"/>
    <property type="evidence" value="ECO:0007669"/>
    <property type="project" value="UniProtKB-KW"/>
</dbReference>
<dbReference type="AlphaFoldDB" id="A0A1H3QGF8"/>
<proteinExistence type="predicted"/>
<dbReference type="RefSeq" id="WP_091730460.1">
    <property type="nucleotide sequence ID" value="NZ_FNQE01000020.1"/>
</dbReference>
<keyword evidence="3" id="KW-0540">Nuclease</keyword>
<protein>
    <submittedName>
        <fullName evidence="6">Uncharacterized conserved protein, contains HEPN domain</fullName>
    </submittedName>
</protein>
<dbReference type="PANTHER" id="PTHR34139:SF1">
    <property type="entry name" value="RNASE MJ1380-RELATED"/>
    <property type="match status" value="1"/>
</dbReference>